<sequence>SLYTHRALALIKLVAAAAPLSPWPLYRRPSRHRPLLHAVFSRSSPSCSFSSTSSPLGHLRRVHPPLPHIPFVAFSTVGCRHPPLAWR</sequence>
<dbReference type="Proteomes" id="UP001341840">
    <property type="component" value="Unassembled WGS sequence"/>
</dbReference>
<comment type="caution">
    <text evidence="2">The sequence shown here is derived from an EMBL/GenBank/DDBJ whole genome shotgun (WGS) entry which is preliminary data.</text>
</comment>
<evidence type="ECO:0000313" key="3">
    <source>
        <dbReference type="Proteomes" id="UP001341840"/>
    </source>
</evidence>
<protein>
    <submittedName>
        <fullName evidence="2">Uncharacterized protein</fullName>
    </submittedName>
</protein>
<dbReference type="EMBL" id="JASCZI010037401">
    <property type="protein sequence ID" value="MED6129797.1"/>
    <property type="molecule type" value="Genomic_DNA"/>
</dbReference>
<evidence type="ECO:0000313" key="2">
    <source>
        <dbReference type="EMBL" id="MED6129797.1"/>
    </source>
</evidence>
<evidence type="ECO:0000256" key="1">
    <source>
        <dbReference type="SAM" id="SignalP"/>
    </source>
</evidence>
<reference evidence="2 3" key="1">
    <citation type="journal article" date="2023" name="Plants (Basel)">
        <title>Bridging the Gap: Combining Genomics and Transcriptomics Approaches to Understand Stylosanthes scabra, an Orphan Legume from the Brazilian Caatinga.</title>
        <authorList>
            <person name="Ferreira-Neto J.R.C."/>
            <person name="da Silva M.D."/>
            <person name="Binneck E."/>
            <person name="de Melo N.F."/>
            <person name="da Silva R.H."/>
            <person name="de Melo A.L.T.M."/>
            <person name="Pandolfi V."/>
            <person name="Bustamante F.O."/>
            <person name="Brasileiro-Vidal A.C."/>
            <person name="Benko-Iseppon A.M."/>
        </authorList>
    </citation>
    <scope>NUCLEOTIDE SEQUENCE [LARGE SCALE GENOMIC DNA]</scope>
    <source>
        <tissue evidence="2">Leaves</tissue>
    </source>
</reference>
<feature type="non-terminal residue" evidence="2">
    <location>
        <position position="1"/>
    </location>
</feature>
<gene>
    <name evidence="2" type="ORF">PIB30_111576</name>
</gene>
<feature type="signal peptide" evidence="1">
    <location>
        <begin position="1"/>
        <end position="16"/>
    </location>
</feature>
<accession>A0ABU6S0D1</accession>
<keyword evidence="1" id="KW-0732">Signal</keyword>
<feature type="chain" id="PRO_5046081475" evidence="1">
    <location>
        <begin position="17"/>
        <end position="87"/>
    </location>
</feature>
<organism evidence="2 3">
    <name type="scientific">Stylosanthes scabra</name>
    <dbReference type="NCBI Taxonomy" id="79078"/>
    <lineage>
        <taxon>Eukaryota</taxon>
        <taxon>Viridiplantae</taxon>
        <taxon>Streptophyta</taxon>
        <taxon>Embryophyta</taxon>
        <taxon>Tracheophyta</taxon>
        <taxon>Spermatophyta</taxon>
        <taxon>Magnoliopsida</taxon>
        <taxon>eudicotyledons</taxon>
        <taxon>Gunneridae</taxon>
        <taxon>Pentapetalae</taxon>
        <taxon>rosids</taxon>
        <taxon>fabids</taxon>
        <taxon>Fabales</taxon>
        <taxon>Fabaceae</taxon>
        <taxon>Papilionoideae</taxon>
        <taxon>50 kb inversion clade</taxon>
        <taxon>dalbergioids sensu lato</taxon>
        <taxon>Dalbergieae</taxon>
        <taxon>Pterocarpus clade</taxon>
        <taxon>Stylosanthes</taxon>
    </lineage>
</organism>
<keyword evidence="3" id="KW-1185">Reference proteome</keyword>
<proteinExistence type="predicted"/>
<name>A0ABU6S0D1_9FABA</name>